<dbReference type="PANTHER" id="PTHR43782:SF3">
    <property type="entry name" value="ARGINASE"/>
    <property type="match status" value="1"/>
</dbReference>
<evidence type="ECO:0000256" key="9">
    <source>
        <dbReference type="PROSITE-ProRule" id="PRU00742"/>
    </source>
</evidence>
<evidence type="ECO:0000256" key="10">
    <source>
        <dbReference type="RuleBase" id="RU361159"/>
    </source>
</evidence>
<dbReference type="Gene3D" id="3.40.800.10">
    <property type="entry name" value="Ureohydrolase domain"/>
    <property type="match status" value="1"/>
</dbReference>
<keyword evidence="4 10" id="KW-0056">Arginine metabolism</keyword>
<reference evidence="11" key="2">
    <citation type="submission" date="2021-01" db="EMBL/GenBank/DDBJ databases">
        <authorList>
            <person name="Schikora-Tamarit M.A."/>
        </authorList>
    </citation>
    <scope>NUCLEOTIDE SEQUENCE</scope>
    <source>
        <strain evidence="11">NCAIM Y.01608</strain>
    </source>
</reference>
<keyword evidence="6 10" id="KW-0378">Hydrolase</keyword>
<evidence type="ECO:0000256" key="3">
    <source>
        <dbReference type="ARBA" id="ARBA00018123"/>
    </source>
</evidence>
<dbReference type="FunFam" id="3.40.800.10:FF:000012">
    <property type="entry name" value="Arginase"/>
    <property type="match status" value="1"/>
</dbReference>
<protein>
    <recommendedName>
        <fullName evidence="3 10">Arginase</fullName>
        <ecNumber evidence="2 10">3.5.3.1</ecNumber>
    </recommendedName>
</protein>
<comment type="pathway">
    <text evidence="1">Nitrogen metabolism; urea cycle; L-ornithine and urea from L-arginine: step 1/1.</text>
</comment>
<evidence type="ECO:0000256" key="4">
    <source>
        <dbReference type="ARBA" id="ARBA00022503"/>
    </source>
</evidence>
<reference evidence="11" key="1">
    <citation type="journal article" date="2021" name="Open Biol.">
        <title>Shared evolutionary footprints suggest mitochondrial oxidative damage underlies multiple complex I losses in fungi.</title>
        <authorList>
            <person name="Schikora-Tamarit M.A."/>
            <person name="Marcet-Houben M."/>
            <person name="Nosek J."/>
            <person name="Gabaldon T."/>
        </authorList>
    </citation>
    <scope>NUCLEOTIDE SEQUENCE</scope>
    <source>
        <strain evidence="11">NCAIM Y.01608</strain>
    </source>
</reference>
<evidence type="ECO:0000256" key="1">
    <source>
        <dbReference type="ARBA" id="ARBA00005098"/>
    </source>
</evidence>
<dbReference type="GO" id="GO:0005634">
    <property type="term" value="C:nucleus"/>
    <property type="evidence" value="ECO:0007669"/>
    <property type="project" value="TreeGrafter"/>
</dbReference>
<keyword evidence="7 10" id="KW-0464">Manganese</keyword>
<evidence type="ECO:0000256" key="6">
    <source>
        <dbReference type="ARBA" id="ARBA00022801"/>
    </source>
</evidence>
<comment type="catalytic activity">
    <reaction evidence="8 10">
        <text>L-arginine + H2O = urea + L-ornithine</text>
        <dbReference type="Rhea" id="RHEA:20569"/>
        <dbReference type="ChEBI" id="CHEBI:15377"/>
        <dbReference type="ChEBI" id="CHEBI:16199"/>
        <dbReference type="ChEBI" id="CHEBI:32682"/>
        <dbReference type="ChEBI" id="CHEBI:46911"/>
        <dbReference type="EC" id="3.5.3.1"/>
    </reaction>
</comment>
<dbReference type="PROSITE" id="PS51409">
    <property type="entry name" value="ARGINASE_2"/>
    <property type="match status" value="1"/>
</dbReference>
<organism evidence="11 12">
    <name type="scientific">Ogataea polymorpha</name>
    <dbReference type="NCBI Taxonomy" id="460523"/>
    <lineage>
        <taxon>Eukaryota</taxon>
        <taxon>Fungi</taxon>
        <taxon>Dikarya</taxon>
        <taxon>Ascomycota</taxon>
        <taxon>Saccharomycotina</taxon>
        <taxon>Pichiomycetes</taxon>
        <taxon>Pichiales</taxon>
        <taxon>Pichiaceae</taxon>
        <taxon>Ogataea</taxon>
    </lineage>
</organism>
<evidence type="ECO:0000256" key="7">
    <source>
        <dbReference type="ARBA" id="ARBA00023211"/>
    </source>
</evidence>
<proteinExistence type="inferred from homology"/>
<comment type="similarity">
    <text evidence="9 10">Belongs to the arginase family.</text>
</comment>
<dbReference type="GO" id="GO:0030145">
    <property type="term" value="F:manganese ion binding"/>
    <property type="evidence" value="ECO:0007669"/>
    <property type="project" value="TreeGrafter"/>
</dbReference>
<comment type="cofactor">
    <cofactor evidence="10">
        <name>Mn(2+)</name>
        <dbReference type="ChEBI" id="CHEBI:29035"/>
    </cofactor>
    <text evidence="10">Binds 2 manganese ions per subunit.</text>
</comment>
<dbReference type="AlphaFoldDB" id="A0A9P8P2P5"/>
<dbReference type="PANTHER" id="PTHR43782">
    <property type="entry name" value="ARGINASE"/>
    <property type="match status" value="1"/>
</dbReference>
<accession>A0A9P8P2P5</accession>
<evidence type="ECO:0000256" key="8">
    <source>
        <dbReference type="ARBA" id="ARBA00047391"/>
    </source>
</evidence>
<dbReference type="InterPro" id="IPR014033">
    <property type="entry name" value="Arginase"/>
</dbReference>
<dbReference type="NCBIfam" id="TIGR01229">
    <property type="entry name" value="rocF_arginase"/>
    <property type="match status" value="1"/>
</dbReference>
<dbReference type="GO" id="GO:0005829">
    <property type="term" value="C:cytosol"/>
    <property type="evidence" value="ECO:0007669"/>
    <property type="project" value="TreeGrafter"/>
</dbReference>
<keyword evidence="5 10" id="KW-0479">Metal-binding</keyword>
<dbReference type="InterPro" id="IPR006035">
    <property type="entry name" value="Ureohydrolase"/>
</dbReference>
<dbReference type="CDD" id="cd09989">
    <property type="entry name" value="Arginase"/>
    <property type="match status" value="1"/>
</dbReference>
<name>A0A9P8P2P5_9ASCO</name>
<dbReference type="SUPFAM" id="SSF52768">
    <property type="entry name" value="Arginase/deacetylase"/>
    <property type="match status" value="1"/>
</dbReference>
<dbReference type="InterPro" id="IPR023696">
    <property type="entry name" value="Ureohydrolase_dom_sf"/>
</dbReference>
<comment type="caution">
    <text evidence="11">The sequence shown here is derived from an EMBL/GenBank/DDBJ whole genome shotgun (WGS) entry which is preliminary data.</text>
</comment>
<dbReference type="PRINTS" id="PR00116">
    <property type="entry name" value="ARGINASE"/>
</dbReference>
<dbReference type="EC" id="3.5.3.1" evidence="2 10"/>
<evidence type="ECO:0000256" key="2">
    <source>
        <dbReference type="ARBA" id="ARBA00012168"/>
    </source>
</evidence>
<keyword evidence="12" id="KW-1185">Reference proteome</keyword>
<evidence type="ECO:0000256" key="5">
    <source>
        <dbReference type="ARBA" id="ARBA00022723"/>
    </source>
</evidence>
<dbReference type="EMBL" id="JAEUBD010001178">
    <property type="protein sequence ID" value="KAH3664733.1"/>
    <property type="molecule type" value="Genomic_DNA"/>
</dbReference>
<dbReference type="GO" id="GO:0006525">
    <property type="term" value="P:arginine metabolic process"/>
    <property type="evidence" value="ECO:0007669"/>
    <property type="project" value="UniProtKB-KW"/>
</dbReference>
<dbReference type="Proteomes" id="UP000788993">
    <property type="component" value="Unassembled WGS sequence"/>
</dbReference>
<gene>
    <name evidence="11" type="ORF">OGATHE_003548</name>
</gene>
<dbReference type="GO" id="GO:0004053">
    <property type="term" value="F:arginase activity"/>
    <property type="evidence" value="ECO:0007669"/>
    <property type="project" value="UniProtKB-EC"/>
</dbReference>
<evidence type="ECO:0000313" key="11">
    <source>
        <dbReference type="EMBL" id="KAH3664733.1"/>
    </source>
</evidence>
<evidence type="ECO:0000313" key="12">
    <source>
        <dbReference type="Proteomes" id="UP000788993"/>
    </source>
</evidence>
<sequence length="321" mass="34329">MSDLEYKFVSARKVTVIRAPFSGGQGKGGVESGPDKMEEFGLLRDIAELGWTATVDDPLAKFDLATLKADPSDVYGNCKRPKMVSDCCRLIFDAATAAHENKTLPVTVGGDHSIGMATILAFANAHPDGGILWIDAHADINTPSTTPSGNLHGCPVAFAMGLQEDSWPPHFDWIKQVKHKVRPDQIAYIGLRDVDPGEKKLLKELGIAAYSMYHVDKYGINKVVEMALQKVNPSGNKPVHVSYDVDAIDPLYVAATGTPVRGGLSLREGLFLVEEIAATGNLAGLDIVEVNPALASTETHIVDTVNAGLSIARCALGETIL</sequence>
<dbReference type="Pfam" id="PF00491">
    <property type="entry name" value="Arginase"/>
    <property type="match status" value="1"/>
</dbReference>